<evidence type="ECO:0000259" key="2">
    <source>
        <dbReference type="PROSITE" id="PS50833"/>
    </source>
</evidence>
<dbReference type="SMART" id="SM00879">
    <property type="entry name" value="Brix"/>
    <property type="match status" value="1"/>
</dbReference>
<dbReference type="GO" id="GO:0006364">
    <property type="term" value="P:rRNA processing"/>
    <property type="evidence" value="ECO:0007669"/>
    <property type="project" value="InterPro"/>
</dbReference>
<dbReference type="PANTHER" id="PTHR22734:SF2">
    <property type="entry name" value="U3 SMALL NUCLEOLAR RIBONUCLEOPROTEIN PROTEIN IMP4"/>
    <property type="match status" value="1"/>
</dbReference>
<dbReference type="GO" id="GO:0032040">
    <property type="term" value="C:small-subunit processome"/>
    <property type="evidence" value="ECO:0007669"/>
    <property type="project" value="TreeGrafter"/>
</dbReference>
<keyword evidence="3" id="KW-0687">Ribonucleoprotein</keyword>
<evidence type="ECO:0000313" key="3">
    <source>
        <dbReference type="EMBL" id="SPO23105.1"/>
    </source>
</evidence>
<evidence type="ECO:0000256" key="1">
    <source>
        <dbReference type="ARBA" id="ARBA00040513"/>
    </source>
</evidence>
<name>A0A5C3DY05_9BASI</name>
<dbReference type="GO" id="GO:0042274">
    <property type="term" value="P:ribosomal small subunit biogenesis"/>
    <property type="evidence" value="ECO:0007669"/>
    <property type="project" value="UniProtKB-ARBA"/>
</dbReference>
<gene>
    <name evidence="3" type="ORF">UTRI_01783</name>
</gene>
<dbReference type="Gene3D" id="3.40.50.10480">
    <property type="entry name" value="Probable brix-domain ribosomal biogenesis protein"/>
    <property type="match status" value="1"/>
</dbReference>
<dbReference type="Proteomes" id="UP000324022">
    <property type="component" value="Unassembled WGS sequence"/>
</dbReference>
<reference evidence="3 4" key="1">
    <citation type="submission" date="2018-03" db="EMBL/GenBank/DDBJ databases">
        <authorList>
            <person name="Guldener U."/>
        </authorList>
    </citation>
    <scope>NUCLEOTIDE SEQUENCE [LARGE SCALE GENOMIC DNA]</scope>
    <source>
        <strain evidence="3 4">NBRC100155</strain>
    </source>
</reference>
<dbReference type="InterPro" id="IPR007109">
    <property type="entry name" value="Brix"/>
</dbReference>
<evidence type="ECO:0000313" key="4">
    <source>
        <dbReference type="Proteomes" id="UP000324022"/>
    </source>
</evidence>
<dbReference type="OrthoDB" id="10253204at2759"/>
<dbReference type="GO" id="GO:0034457">
    <property type="term" value="C:Mpp10 complex"/>
    <property type="evidence" value="ECO:0007669"/>
    <property type="project" value="UniProtKB-ARBA"/>
</dbReference>
<dbReference type="AlphaFoldDB" id="A0A5C3DY05"/>
<protein>
    <recommendedName>
        <fullName evidence="1">U3 small nucleolar ribonucleoprotein protein IMP4</fullName>
    </recommendedName>
</protein>
<dbReference type="InterPro" id="IPR044281">
    <property type="entry name" value="IMP4/RPF1"/>
</dbReference>
<dbReference type="Pfam" id="PF04427">
    <property type="entry name" value="Brix"/>
    <property type="match status" value="1"/>
</dbReference>
<dbReference type="FunFam" id="3.40.50.10480:FF:000001">
    <property type="entry name" value="IMP4, U3 small nucleolar ribonucleoprotein"/>
    <property type="match status" value="1"/>
</dbReference>
<keyword evidence="4" id="KW-1185">Reference proteome</keyword>
<organism evidence="3 4">
    <name type="scientific">Ustilago trichophora</name>
    <dbReference type="NCBI Taxonomy" id="86804"/>
    <lineage>
        <taxon>Eukaryota</taxon>
        <taxon>Fungi</taxon>
        <taxon>Dikarya</taxon>
        <taxon>Basidiomycota</taxon>
        <taxon>Ustilaginomycotina</taxon>
        <taxon>Ustilaginomycetes</taxon>
        <taxon>Ustilaginales</taxon>
        <taxon>Ustilaginaceae</taxon>
        <taxon>Ustilago</taxon>
    </lineage>
</organism>
<dbReference type="SUPFAM" id="SSF52954">
    <property type="entry name" value="Class II aaRS ABD-related"/>
    <property type="match status" value="1"/>
</dbReference>
<dbReference type="EMBL" id="OOIN01000005">
    <property type="protein sequence ID" value="SPO23105.1"/>
    <property type="molecule type" value="Genomic_DNA"/>
</dbReference>
<dbReference type="PANTHER" id="PTHR22734">
    <property type="entry name" value="U3 SMALL NUCLEOLAR RIBONUCLEOPROTEIN PROTEIN IMP4"/>
    <property type="match status" value="1"/>
</dbReference>
<accession>A0A5C3DY05</accession>
<sequence length="289" mass="32977">MLRRQTRERREYIYKKALESKEKQIYERKQQIREALASGKPLPPSLAGKEAAELGKDLNLDAAQEAPGSSIDDEYSRAGTYDPRVLVTTSRDPSSRLTQFAKEVRLLFPNSTRLNRGGYTVSDLAAAARSNGITDMVVLHEHRGVPDAMVISHFPHGPTLLFTLHNVVLRHEVNAHSNSTVSQQYPHLIFENFNTKLGHRVKSALKFLFPVPKDDSKRTMSFINQNDFVSFRHHVFLKTSHREVQLAEVGPRFDARVYQINQGTLDQSEADVEWILRPYMNSAKKRNQL</sequence>
<proteinExistence type="predicted"/>
<dbReference type="PROSITE" id="PS50833">
    <property type="entry name" value="BRIX"/>
    <property type="match status" value="1"/>
</dbReference>
<dbReference type="GO" id="GO:0030515">
    <property type="term" value="F:snoRNA binding"/>
    <property type="evidence" value="ECO:0007669"/>
    <property type="project" value="TreeGrafter"/>
</dbReference>
<dbReference type="GO" id="GO:0042134">
    <property type="term" value="F:rRNA primary transcript binding"/>
    <property type="evidence" value="ECO:0007669"/>
    <property type="project" value="InterPro"/>
</dbReference>
<dbReference type="GO" id="GO:0005654">
    <property type="term" value="C:nucleoplasm"/>
    <property type="evidence" value="ECO:0007669"/>
    <property type="project" value="UniProtKB-ARBA"/>
</dbReference>
<feature type="domain" description="Brix" evidence="2">
    <location>
        <begin position="83"/>
        <end position="266"/>
    </location>
</feature>